<geneLocation type="plasmid" evidence="4 5">
    <name>unnamed2</name>
</geneLocation>
<evidence type="ECO:0000259" key="3">
    <source>
        <dbReference type="Pfam" id="PF24035"/>
    </source>
</evidence>
<keyword evidence="5" id="KW-1185">Reference proteome</keyword>
<keyword evidence="2" id="KW-0472">Membrane</keyword>
<proteinExistence type="predicted"/>
<dbReference type="Proteomes" id="UP000830729">
    <property type="component" value="Plasmid unnamed2"/>
</dbReference>
<protein>
    <recommendedName>
        <fullName evidence="3">DUF7344 domain-containing protein</fullName>
    </recommendedName>
</protein>
<feature type="domain" description="DUF7344" evidence="3">
    <location>
        <begin position="33"/>
        <end position="112"/>
    </location>
</feature>
<feature type="compositionally biased region" description="Basic and acidic residues" evidence="1">
    <location>
        <begin position="122"/>
        <end position="141"/>
    </location>
</feature>
<feature type="transmembrane region" description="Helical" evidence="2">
    <location>
        <begin position="162"/>
        <end position="181"/>
    </location>
</feature>
<evidence type="ECO:0000256" key="2">
    <source>
        <dbReference type="SAM" id="Phobius"/>
    </source>
</evidence>
<keyword evidence="2" id="KW-1133">Transmembrane helix</keyword>
<dbReference type="RefSeq" id="WP_248652824.1">
    <property type="nucleotide sequence ID" value="NZ_CP096661.1"/>
</dbReference>
<keyword evidence="2" id="KW-0812">Transmembrane</keyword>
<feature type="region of interest" description="Disordered" evidence="1">
    <location>
        <begin position="122"/>
        <end position="159"/>
    </location>
</feature>
<dbReference type="InterPro" id="IPR055768">
    <property type="entry name" value="DUF7344"/>
</dbReference>
<dbReference type="KEGG" id="halx:M0R89_21615"/>
<feature type="region of interest" description="Disordered" evidence="1">
    <location>
        <begin position="1"/>
        <end position="23"/>
    </location>
</feature>
<organism evidence="4 5">
    <name type="scientific">Halorussus limi</name>
    <dbReference type="NCBI Taxonomy" id="2938695"/>
    <lineage>
        <taxon>Archaea</taxon>
        <taxon>Methanobacteriati</taxon>
        <taxon>Methanobacteriota</taxon>
        <taxon>Stenosarchaea group</taxon>
        <taxon>Halobacteria</taxon>
        <taxon>Halobacteriales</taxon>
        <taxon>Haladaptataceae</taxon>
        <taxon>Halorussus</taxon>
    </lineage>
</organism>
<feature type="transmembrane region" description="Helical" evidence="2">
    <location>
        <begin position="187"/>
        <end position="207"/>
    </location>
</feature>
<sequence length="222" mass="24374">MSVSKEPVESIDTTDATAEATETDDELTRDDIFHLLQCRRRRLVLKYLQEHDTPVKMTDITEKIAAVEHDTTVAALKSQERQRVYIALYQSHLPKLDEEGIIEYQQNRGIVERTDRTDAFDRYLDGEPSMREDDAPERRATDAGGDALDRDDEASGREWSPLHVGGAGFGLALLASLFAALPNAPVPSGAGIAIAAMTVVALVAASVRGEFAGDAFDRNDDE</sequence>
<evidence type="ECO:0000313" key="4">
    <source>
        <dbReference type="EMBL" id="UPV76791.1"/>
    </source>
</evidence>
<keyword evidence="4" id="KW-0614">Plasmid</keyword>
<dbReference type="EMBL" id="CP096661">
    <property type="protein sequence ID" value="UPV76791.1"/>
    <property type="molecule type" value="Genomic_DNA"/>
</dbReference>
<evidence type="ECO:0000256" key="1">
    <source>
        <dbReference type="SAM" id="MobiDB-lite"/>
    </source>
</evidence>
<gene>
    <name evidence="4" type="ORF">M0R89_21615</name>
</gene>
<dbReference type="GeneID" id="72187856"/>
<reference evidence="4 5" key="1">
    <citation type="submission" date="2022-04" db="EMBL/GenBank/DDBJ databases">
        <title>Diverse halophilic archaea isolated from saline environments.</title>
        <authorList>
            <person name="Cui H.-L."/>
        </authorList>
    </citation>
    <scope>NUCLEOTIDE SEQUENCE [LARGE SCALE GENOMIC DNA]</scope>
    <source>
        <strain evidence="4 5">XZYJT49</strain>
        <plasmid evidence="4 5">unnamed2</plasmid>
    </source>
</reference>
<dbReference type="AlphaFoldDB" id="A0A8U0I1M4"/>
<evidence type="ECO:0000313" key="5">
    <source>
        <dbReference type="Proteomes" id="UP000830729"/>
    </source>
</evidence>
<accession>A0A8U0I1M4</accession>
<name>A0A8U0I1M4_9EURY</name>
<dbReference type="Pfam" id="PF24035">
    <property type="entry name" value="DUF7344"/>
    <property type="match status" value="1"/>
</dbReference>